<feature type="region of interest" description="Disordered" evidence="1">
    <location>
        <begin position="360"/>
        <end position="442"/>
    </location>
</feature>
<proteinExistence type="predicted"/>
<name>A0A084Y4M0_9PROT</name>
<organism evidence="2 3">
    <name type="scientific">Candidatus Accumulibacter vicinus</name>
    <dbReference type="NCBI Taxonomy" id="2954382"/>
    <lineage>
        <taxon>Bacteria</taxon>
        <taxon>Pseudomonadati</taxon>
        <taxon>Pseudomonadota</taxon>
        <taxon>Betaproteobacteria</taxon>
        <taxon>Candidatus Accumulibacter</taxon>
    </lineage>
</organism>
<comment type="caution">
    <text evidence="2">The sequence shown here is derived from an EMBL/GenBank/DDBJ whole genome shotgun (WGS) entry which is preliminary data.</text>
</comment>
<accession>A0A084Y4M0</accession>
<evidence type="ECO:0000313" key="2">
    <source>
        <dbReference type="EMBL" id="KFB69664.1"/>
    </source>
</evidence>
<dbReference type="STRING" id="1457154.CAPSK01_000723"/>
<gene>
    <name evidence="2" type="ORF">CAPSK01_000723</name>
</gene>
<dbReference type="EMBL" id="JDSS02000011">
    <property type="protein sequence ID" value="KFB69664.1"/>
    <property type="molecule type" value="Genomic_DNA"/>
</dbReference>
<sequence length="442" mass="49861">MRIMQFGFESLAVQTQRDTQRASELRTAQTAVQRTRVQRSHRQTQCQFIRMQAATTLQTPATRQTGIEIRQMQPVFLESEVGLQRCHGQALPIDGSRTSIDHRQSPAQTRRGLAQGLQFGTQIERGLRRTVDPGCRVDGRKLDHRTKNRLWRKRSDPRGDFASEVFTRLSHACTRTALQDKVLKPPLGSQIESERSPGSIAFDAGFGGQCEGWLGGQRRFSNDLQAANTRLQMRQSVQQAIARQWRLDRFGNRHRLPVRMGVLANFDAPDTQLPDFDRQRPCQVVGQPRGFAAAGMGYPQARHLERAHRQAAAQQLDRVPIDLQVLYLEIQRLIPPAQRLQGKRPAQRACRLGQRELASSQPFDHPADGAHPPRAAEQPDGPGQQRQQDRQHGQPPAPGAAWRRFLRRGGRCGSHSVAYRSKVVQKGIASEKSSRSLPSRWP</sequence>
<evidence type="ECO:0000313" key="3">
    <source>
        <dbReference type="Proteomes" id="UP000019812"/>
    </source>
</evidence>
<dbReference type="AlphaFoldDB" id="A0A084Y4M0"/>
<protein>
    <submittedName>
        <fullName evidence="2">Uncharacterized protein</fullName>
    </submittedName>
</protein>
<feature type="region of interest" description="Disordered" evidence="1">
    <location>
        <begin position="92"/>
        <end position="112"/>
    </location>
</feature>
<dbReference type="Proteomes" id="UP000019812">
    <property type="component" value="Unassembled WGS sequence"/>
</dbReference>
<evidence type="ECO:0000256" key="1">
    <source>
        <dbReference type="SAM" id="MobiDB-lite"/>
    </source>
</evidence>
<reference evidence="2 3" key="1">
    <citation type="submission" date="2014-07" db="EMBL/GenBank/DDBJ databases">
        <title>Expanding our view of genomic diversity in Candidatus Accumulibacter clades.</title>
        <authorList>
            <person name="Skennerton C.T."/>
            <person name="Barr J.J."/>
            <person name="Slater F.R."/>
            <person name="Bond P.L."/>
            <person name="Tyson G.W."/>
        </authorList>
    </citation>
    <scope>NUCLEOTIDE SEQUENCE [LARGE SCALE GENOMIC DNA]</scope>
    <source>
        <strain evidence="3">SK-01</strain>
    </source>
</reference>